<dbReference type="AlphaFoldDB" id="A0A0R9P908"/>
<dbReference type="PROSITE" id="PS51257">
    <property type="entry name" value="PROKAR_LIPOPROTEIN"/>
    <property type="match status" value="1"/>
</dbReference>
<reference evidence="1" key="2">
    <citation type="journal article" date="2013" name="J. Bacteriol.">
        <title>Large linear plasmids of Borrelia species that cause relapsing fever.</title>
        <authorList>
            <person name="Miller S.C."/>
            <person name="Porcella S.F."/>
            <person name="Raffel S.J."/>
            <person name="Schwan T.G."/>
            <person name="Barbour A.G."/>
        </authorList>
    </citation>
    <scope>NUCLEOTIDE SEQUENCE</scope>
    <source>
        <strain evidence="1">91E135</strain>
        <plasmid evidence="1">lp150</plasmid>
    </source>
</reference>
<dbReference type="RefSeq" id="WP_054287444.1">
    <property type="nucleotide sequence ID" value="NC_021624.2"/>
</dbReference>
<accession>A0A0R9P908</accession>
<name>A0A0R9P908_BORT9</name>
<dbReference type="Pfam" id="PF05714">
    <property type="entry name" value="PFam54_60"/>
    <property type="match status" value="1"/>
</dbReference>
<geneLocation type="plasmid" evidence="1">
    <name>lp150</name>
</geneLocation>
<dbReference type="EMBL" id="HM008710">
    <property type="protein sequence ID" value="ALC78592.1"/>
    <property type="molecule type" value="Genomic_DNA"/>
</dbReference>
<reference evidence="1" key="1">
    <citation type="submission" date="2012-01" db="EMBL/GenBank/DDBJ databases">
        <authorList>
            <person name="Wikstroem N."/>
        </authorList>
    </citation>
    <scope>NUCLEOTIDE SEQUENCE</scope>
    <source>
        <strain evidence="1">91E135</strain>
        <plasmid evidence="1">lp150</plasmid>
    </source>
</reference>
<proteinExistence type="predicted"/>
<gene>
    <name evidence="1" type="ORF">BTA015a</name>
</gene>
<dbReference type="InterPro" id="IPR008421">
    <property type="entry name" value="Borrelia_lipoprotein_PFam54/60"/>
</dbReference>
<sequence>MKHIFDIFIITLILPLLVLFACNPKSGGVKDNQLQKLKTKYNSIQSIEEKLKQHKQESIIFKLKLRAQKHEKMLYAHTHYDWTEDGDEEHRGYSYGYGRSQYGMKGANQAFGIIQMAPGVYWNPYNNGYTENKQSRSKIYLAFEYNENLIRALGEVLNKLAASANNFYISSKLKSNKYNNLLQEIADEIGEYTHNYFEVAFAELIKKVNKLNILLPNQLQELDQKFDKLTAERQIHIKDAKTIYNDFNNDKDQIKTNAAKLKDYINQNYKQKFLTSFAKIETLANEIKEILDKLDKI</sequence>
<keyword evidence="1" id="KW-0614">Plasmid</keyword>
<protein>
    <submittedName>
        <fullName evidence="1">Putative membrane spanning protein</fullName>
    </submittedName>
</protein>
<reference evidence="1" key="3">
    <citation type="submission" date="2015-06" db="EMBL/GenBank/DDBJ databases">
        <authorList>
            <person name="Hoefler B.C."/>
            <person name="Straight P.D."/>
        </authorList>
    </citation>
    <scope>NUCLEOTIDE SEQUENCE</scope>
    <source>
        <strain evidence="1">91E135</strain>
        <plasmid evidence="1">lp150</plasmid>
    </source>
</reference>
<organism evidence="1">
    <name type="scientific">Borrelia turicatae (strain 91E135)</name>
    <dbReference type="NCBI Taxonomy" id="314724"/>
    <lineage>
        <taxon>Bacteria</taxon>
        <taxon>Pseudomonadati</taxon>
        <taxon>Spirochaetota</taxon>
        <taxon>Spirochaetia</taxon>
        <taxon>Spirochaetales</taxon>
        <taxon>Borreliaceae</taxon>
        <taxon>Borrelia</taxon>
    </lineage>
</organism>
<evidence type="ECO:0000313" key="1">
    <source>
        <dbReference type="EMBL" id="ALC78592.1"/>
    </source>
</evidence>
<dbReference type="Gene3D" id="1.10.3160.10">
    <property type="entry name" value="Bbcrasp-1"/>
    <property type="match status" value="1"/>
</dbReference>